<protein>
    <submittedName>
        <fullName evidence="1">Uncharacterized protein</fullName>
    </submittedName>
</protein>
<evidence type="ECO:0000313" key="2">
    <source>
        <dbReference type="Proteomes" id="UP001459105"/>
    </source>
</evidence>
<name>A0AAX4QFS1_9CAUD</name>
<accession>A0AAX4QFS1</accession>
<dbReference type="EMBL" id="PP438412">
    <property type="protein sequence ID" value="XAI95436.1"/>
    <property type="molecule type" value="Genomic_DNA"/>
</dbReference>
<reference evidence="1" key="1">
    <citation type="submission" date="2024-03" db="EMBL/GenBank/DDBJ databases">
        <authorList>
            <person name="Lin W."/>
            <person name="Li D."/>
            <person name="Tong Y."/>
        </authorList>
    </citation>
    <scope>NUCLEOTIDE SEQUENCE</scope>
</reference>
<organism evidence="1 2">
    <name type="scientific">Microcystis phage Mvi-JY20</name>
    <dbReference type="NCBI Taxonomy" id="3128146"/>
    <lineage>
        <taxon>Viruses</taxon>
        <taxon>Duplodnaviria</taxon>
        <taxon>Heunggongvirae</taxon>
        <taxon>Uroviricota</taxon>
        <taxon>Caudoviricetes</taxon>
    </lineage>
</organism>
<sequence>MLLTHEQKQSNRFRNRVAAHLLRRYKIGYPPVLEDRVSRWSYLDAVLWDSDGEPTDGNEANAKHFNRFCIRVGIDLSLP</sequence>
<proteinExistence type="predicted"/>
<dbReference type="Proteomes" id="UP001459105">
    <property type="component" value="Segment"/>
</dbReference>
<evidence type="ECO:0000313" key="1">
    <source>
        <dbReference type="EMBL" id="XAI95436.1"/>
    </source>
</evidence>